<dbReference type="Gene3D" id="2.60.120.650">
    <property type="entry name" value="Cupin"/>
    <property type="match status" value="2"/>
</dbReference>
<keyword evidence="3" id="KW-0479">Metal-binding</keyword>
<evidence type="ECO:0000259" key="9">
    <source>
        <dbReference type="PROSITE" id="PS51184"/>
    </source>
</evidence>
<feature type="compositionally biased region" description="Basic residues" evidence="7">
    <location>
        <begin position="70"/>
        <end position="81"/>
    </location>
</feature>
<evidence type="ECO:0000313" key="11">
    <source>
        <dbReference type="EMBL" id="GAV67423.1"/>
    </source>
</evidence>
<dbReference type="InterPro" id="IPR014977">
    <property type="entry name" value="WRC_dom"/>
</dbReference>
<dbReference type="EMBL" id="BDDD01000548">
    <property type="protein sequence ID" value="GAV67423.1"/>
    <property type="molecule type" value="Genomic_DNA"/>
</dbReference>
<name>A0A1Q3BI30_CEPFO</name>
<feature type="compositionally biased region" description="Basic and acidic residues" evidence="7">
    <location>
        <begin position="46"/>
        <end position="69"/>
    </location>
</feature>
<dbReference type="FunCoup" id="A0A1Q3BI30">
    <property type="interactions" value="412"/>
</dbReference>
<dbReference type="SUPFAM" id="SSF51197">
    <property type="entry name" value="Clavaminate synthase-like"/>
    <property type="match status" value="1"/>
</dbReference>
<comment type="caution">
    <text evidence="11">The sequence shown here is derived from an EMBL/GenBank/DDBJ whole genome shotgun (WGS) entry which is preliminary data.</text>
</comment>
<dbReference type="PANTHER" id="PTHR12549">
    <property type="entry name" value="JMJC DOMAIN-CONTAINING HISTONE DEMETHYLATION PROTEIN"/>
    <property type="match status" value="1"/>
</dbReference>
<dbReference type="GO" id="GO:0003712">
    <property type="term" value="F:transcription coregulator activity"/>
    <property type="evidence" value="ECO:0007669"/>
    <property type="project" value="TreeGrafter"/>
</dbReference>
<protein>
    <submittedName>
        <fullName evidence="11">JmjC domain-containing protein/WRC domain-containing protein</fullName>
    </submittedName>
</protein>
<feature type="domain" description="JmjC" evidence="9">
    <location>
        <begin position="640"/>
        <end position="967"/>
    </location>
</feature>
<feature type="domain" description="RING-type" evidence="8">
    <location>
        <begin position="217"/>
        <end position="263"/>
    </location>
</feature>
<dbReference type="PROSITE" id="PS51667">
    <property type="entry name" value="WRC"/>
    <property type="match status" value="1"/>
</dbReference>
<dbReference type="Pfam" id="PF08879">
    <property type="entry name" value="WRC"/>
    <property type="match status" value="1"/>
</dbReference>
<dbReference type="STRING" id="3775.A0A1Q3BI30"/>
<dbReference type="GO" id="GO:0008270">
    <property type="term" value="F:zinc ion binding"/>
    <property type="evidence" value="ECO:0007669"/>
    <property type="project" value="UniProtKB-KW"/>
</dbReference>
<dbReference type="PROSITE" id="PS50089">
    <property type="entry name" value="ZF_RING_2"/>
    <property type="match status" value="1"/>
</dbReference>
<evidence type="ECO:0000313" key="12">
    <source>
        <dbReference type="Proteomes" id="UP000187406"/>
    </source>
</evidence>
<dbReference type="AlphaFoldDB" id="A0A1Q3BI30"/>
<dbReference type="InParanoid" id="A0A1Q3BI30"/>
<dbReference type="SMART" id="SM00558">
    <property type="entry name" value="JmjC"/>
    <property type="match status" value="1"/>
</dbReference>
<organism evidence="11 12">
    <name type="scientific">Cephalotus follicularis</name>
    <name type="common">Albany pitcher plant</name>
    <dbReference type="NCBI Taxonomy" id="3775"/>
    <lineage>
        <taxon>Eukaryota</taxon>
        <taxon>Viridiplantae</taxon>
        <taxon>Streptophyta</taxon>
        <taxon>Embryophyta</taxon>
        <taxon>Tracheophyta</taxon>
        <taxon>Spermatophyta</taxon>
        <taxon>Magnoliopsida</taxon>
        <taxon>eudicotyledons</taxon>
        <taxon>Gunneridae</taxon>
        <taxon>Pentapetalae</taxon>
        <taxon>rosids</taxon>
        <taxon>fabids</taxon>
        <taxon>Oxalidales</taxon>
        <taxon>Cephalotaceae</taxon>
        <taxon>Cephalotus</taxon>
    </lineage>
</organism>
<keyword evidence="12" id="KW-1185">Reference proteome</keyword>
<accession>A0A1Q3BI30</accession>
<dbReference type="InterPro" id="IPR045109">
    <property type="entry name" value="LSDs-like"/>
</dbReference>
<dbReference type="InterPro" id="IPR003347">
    <property type="entry name" value="JmjC_dom"/>
</dbReference>
<comment type="subcellular location">
    <subcellularLocation>
        <location evidence="1">Nucleus</location>
    </subcellularLocation>
</comment>
<feature type="region of interest" description="Disordered" evidence="7">
    <location>
        <begin position="38"/>
        <end position="82"/>
    </location>
</feature>
<comment type="similarity">
    <text evidence="2">Belongs to the JARID1 histone demethylase family.</text>
</comment>
<sequence>DESLPDHLRCKRTDGRQWRCNRRVMENKKLCEIHHLQGRHRQYKQKVPESLKIQRKDRNNNNNKGETRAKLGKPMKRRGRAIGKSEALDEAVKKMKLKRGDLQLELIRMVLKREIEKKNKKERDFEDSNDFEDGELMRDLPNGLMAISSSPHSKDNQNNNNASGSCDSPNIDGLDFKSVKRRCFRSKNIEPVPVAAVEGLGCKDNVVSLRRGKRKRCHWCRRSGIRRLVKCSSCRKDFFCLDCIRERYFESQEEVKMACPVCRKTCGCKACSANQSSEFDCKDFLREKNKVDKVLRLHYLICMLLPFLKQINQVQGIELELEAKIRGSQEPSAVRIQQAESSCSKKHCCNNCKTSILNFHRSCPSCSYNLCLSCCWNIFQDSLSESIKALTCKYLNGRKTTLSGIQFPEKKFVSTFSKCYTSTYFDSCASLPSWRAPDCSVGISCPPTEFGGCGDGLLDLRCVFPLSWTKEMEINAEEIVGSYELPETVDIFSCCSLCLGMDHEADGIKHLQEAARRENSNDNFLYFPTIPDIRVDNFEHFQKHWGKGQPVIVQNVLQGESDLSWDPVAMFCTYLKNAGGKSEYDEEVLGATKGLDWFEVEIGIRQLFLGSFRGRTDANICDEKLKLKGWLSSHLFQKQFPAHYAEVIHTLPLPEYMDPKYGILNIAAKLPPEVPRPDLGPCVHISYGSGEEFVQADSVRNLCYKMCDLVNILAHTTEIPVSTKQLNVLRKLMKKAQDQRESTKILLDQQKMAYESKGKLPSYDENMEEVGLHNIDKEGLHACRSGTHEATNLSLKDKDLSPNREHDSDTDSENSIIQCRTIEVLKTSENQKDSADNTESSSYSRKENFTKPCGAQWDVFRRQDVPKLIDYLKRHCNEFPHPNGCLKHVVHPILDQSFFLDKTHIMRLKEEFNIEPWSFEQHVGEAVIIPTGCPYQIKNLKSCVNVVLDFVSPENVTESIQLMNEVCLLPEDYEAKVDKLEVNKMALHGISAAIKEIRNLTCADS</sequence>
<feature type="region of interest" description="Disordered" evidence="7">
    <location>
        <begin position="793"/>
        <end position="813"/>
    </location>
</feature>
<evidence type="ECO:0000256" key="5">
    <source>
        <dbReference type="PROSITE-ProRule" id="PRU00175"/>
    </source>
</evidence>
<dbReference type="GO" id="GO:0031490">
    <property type="term" value="F:chromatin DNA binding"/>
    <property type="evidence" value="ECO:0007669"/>
    <property type="project" value="TreeGrafter"/>
</dbReference>
<gene>
    <name evidence="11" type="ORF">CFOL_v3_10929</name>
</gene>
<keyword evidence="5" id="KW-0863">Zinc-finger</keyword>
<dbReference type="PROSITE" id="PS51184">
    <property type="entry name" value="JMJC"/>
    <property type="match status" value="1"/>
</dbReference>
<keyword evidence="5" id="KW-0862">Zinc</keyword>
<evidence type="ECO:0000259" key="8">
    <source>
        <dbReference type="PROSITE" id="PS50089"/>
    </source>
</evidence>
<feature type="domain" description="WRC" evidence="10">
    <location>
        <begin position="4"/>
        <end position="50"/>
    </location>
</feature>
<dbReference type="GO" id="GO:0000118">
    <property type="term" value="C:histone deacetylase complex"/>
    <property type="evidence" value="ECO:0007669"/>
    <property type="project" value="TreeGrafter"/>
</dbReference>
<dbReference type="GO" id="GO:0006357">
    <property type="term" value="P:regulation of transcription by RNA polymerase II"/>
    <property type="evidence" value="ECO:0007669"/>
    <property type="project" value="TreeGrafter"/>
</dbReference>
<dbReference type="GO" id="GO:0000785">
    <property type="term" value="C:chromatin"/>
    <property type="evidence" value="ECO:0007669"/>
    <property type="project" value="TreeGrafter"/>
</dbReference>
<comment type="caution">
    <text evidence="6">Lacks conserved residue(s) required for the propagation of feature annotation.</text>
</comment>
<dbReference type="GO" id="GO:0032454">
    <property type="term" value="F:histone H3K9 demethylase activity"/>
    <property type="evidence" value="ECO:0007669"/>
    <property type="project" value="InterPro"/>
</dbReference>
<dbReference type="Proteomes" id="UP000187406">
    <property type="component" value="Unassembled WGS sequence"/>
</dbReference>
<keyword evidence="4" id="KW-0539">Nucleus</keyword>
<evidence type="ECO:0000256" key="7">
    <source>
        <dbReference type="SAM" id="MobiDB-lite"/>
    </source>
</evidence>
<reference evidence="12" key="1">
    <citation type="submission" date="2016-04" db="EMBL/GenBank/DDBJ databases">
        <title>Cephalotus genome sequencing.</title>
        <authorList>
            <person name="Fukushima K."/>
            <person name="Hasebe M."/>
            <person name="Fang X."/>
        </authorList>
    </citation>
    <scope>NUCLEOTIDE SEQUENCE [LARGE SCALE GENOMIC DNA]</scope>
    <source>
        <strain evidence="12">cv. St1</strain>
    </source>
</reference>
<dbReference type="OrthoDB" id="1667110at2759"/>
<evidence type="ECO:0000256" key="1">
    <source>
        <dbReference type="ARBA" id="ARBA00004123"/>
    </source>
</evidence>
<feature type="non-terminal residue" evidence="11">
    <location>
        <position position="1"/>
    </location>
</feature>
<evidence type="ECO:0000256" key="2">
    <source>
        <dbReference type="ARBA" id="ARBA00006801"/>
    </source>
</evidence>
<feature type="compositionally biased region" description="Basic and acidic residues" evidence="7">
    <location>
        <begin position="795"/>
        <end position="809"/>
    </location>
</feature>
<evidence type="ECO:0000256" key="6">
    <source>
        <dbReference type="PROSITE-ProRule" id="PRU01002"/>
    </source>
</evidence>
<evidence type="ECO:0000259" key="10">
    <source>
        <dbReference type="PROSITE" id="PS51667"/>
    </source>
</evidence>
<evidence type="ECO:0000256" key="4">
    <source>
        <dbReference type="ARBA" id="ARBA00023242"/>
    </source>
</evidence>
<proteinExistence type="inferred from homology"/>
<dbReference type="Pfam" id="PF02373">
    <property type="entry name" value="JmjC"/>
    <property type="match status" value="1"/>
</dbReference>
<evidence type="ECO:0000256" key="3">
    <source>
        <dbReference type="ARBA" id="ARBA00022723"/>
    </source>
</evidence>
<dbReference type="PANTHER" id="PTHR12549:SF42">
    <property type="entry name" value="LYSINE-SPECIFIC DEMETHYLASE JMJ28"/>
    <property type="match status" value="1"/>
</dbReference>
<feature type="compositionally biased region" description="Polar residues" evidence="7">
    <location>
        <begin position="147"/>
        <end position="167"/>
    </location>
</feature>
<dbReference type="InterPro" id="IPR001841">
    <property type="entry name" value="Znf_RING"/>
</dbReference>
<feature type="region of interest" description="Disordered" evidence="7">
    <location>
        <begin position="827"/>
        <end position="849"/>
    </location>
</feature>
<feature type="region of interest" description="Disordered" evidence="7">
    <location>
        <begin position="143"/>
        <end position="167"/>
    </location>
</feature>